<proteinExistence type="predicted"/>
<dbReference type="Gene3D" id="1.20.58.320">
    <property type="entry name" value="TPR-like"/>
    <property type="match status" value="1"/>
</dbReference>
<dbReference type="Pfam" id="PF06041">
    <property type="entry name" value="DUF924"/>
    <property type="match status" value="1"/>
</dbReference>
<dbReference type="InterPro" id="IPR010323">
    <property type="entry name" value="DUF924"/>
</dbReference>
<dbReference type="EMBL" id="QQSY01000002">
    <property type="protein sequence ID" value="RDI98563.1"/>
    <property type="molecule type" value="Genomic_DNA"/>
</dbReference>
<dbReference type="RefSeq" id="WP_114824653.1">
    <property type="nucleotide sequence ID" value="NZ_QQSY01000002.1"/>
</dbReference>
<comment type="caution">
    <text evidence="1">The sequence shown here is derived from an EMBL/GenBank/DDBJ whole genome shotgun (WGS) entry which is preliminary data.</text>
</comment>
<accession>A0A370K7G2</accession>
<keyword evidence="2" id="KW-1185">Reference proteome</keyword>
<dbReference type="InterPro" id="IPR011990">
    <property type="entry name" value="TPR-like_helical_dom_sf"/>
</dbReference>
<protein>
    <submittedName>
        <fullName evidence="1">DUF924 domain-containing protein</fullName>
    </submittedName>
</protein>
<sequence length="191" mass="21916">MPILPRDVLDFWFDPAVESRWFERDDAFDAVIRERFAGTLDAASRGELDHWDDTPEGWLALLIVLDQFSRNIHRNDARAWSADARAQAIAEAGIARGDDRWLSPSQRLFAYMPLEHAEDLSLQQHCVKLFEHWLAELPASERGQFEGFLDYARRHHDVIKRFGRFPHRNAALGRSSTPAEQAYLDSPGAGF</sequence>
<dbReference type="OrthoDB" id="7593450at2"/>
<organism evidence="1 2">
    <name type="scientific">Dyella solisilvae</name>
    <dbReference type="NCBI Taxonomy" id="1920168"/>
    <lineage>
        <taxon>Bacteria</taxon>
        <taxon>Pseudomonadati</taxon>
        <taxon>Pseudomonadota</taxon>
        <taxon>Gammaproteobacteria</taxon>
        <taxon>Lysobacterales</taxon>
        <taxon>Rhodanobacteraceae</taxon>
        <taxon>Dyella</taxon>
    </lineage>
</organism>
<reference evidence="1 2" key="1">
    <citation type="submission" date="2018-07" db="EMBL/GenBank/DDBJ databases">
        <title>Dyella solisilvae sp. nov., isolated from the pine and broad-leaved mixed forest soil.</title>
        <authorList>
            <person name="Gao Z."/>
            <person name="Qiu L."/>
        </authorList>
    </citation>
    <scope>NUCLEOTIDE SEQUENCE [LARGE SCALE GENOMIC DNA]</scope>
    <source>
        <strain evidence="1 2">DHG54</strain>
    </source>
</reference>
<dbReference type="AlphaFoldDB" id="A0A370K7G2"/>
<dbReference type="SUPFAM" id="SSF48452">
    <property type="entry name" value="TPR-like"/>
    <property type="match status" value="1"/>
</dbReference>
<evidence type="ECO:0000313" key="1">
    <source>
        <dbReference type="EMBL" id="RDI98563.1"/>
    </source>
</evidence>
<evidence type="ECO:0000313" key="2">
    <source>
        <dbReference type="Proteomes" id="UP000254711"/>
    </source>
</evidence>
<dbReference type="Proteomes" id="UP000254711">
    <property type="component" value="Unassembled WGS sequence"/>
</dbReference>
<gene>
    <name evidence="1" type="ORF">DVT68_08515</name>
</gene>
<name>A0A370K7G2_9GAMM</name>
<dbReference type="Gene3D" id="1.25.40.10">
    <property type="entry name" value="Tetratricopeptide repeat domain"/>
    <property type="match status" value="1"/>
</dbReference>